<evidence type="ECO:0000313" key="4">
    <source>
        <dbReference type="Proteomes" id="UP000185936"/>
    </source>
</evidence>
<protein>
    <submittedName>
        <fullName evidence="3">Uncharacterized protein</fullName>
    </submittedName>
</protein>
<dbReference type="Proteomes" id="UP000185936">
    <property type="component" value="Unassembled WGS sequence"/>
</dbReference>
<feature type="transmembrane region" description="Helical" evidence="2">
    <location>
        <begin position="46"/>
        <end position="66"/>
    </location>
</feature>
<keyword evidence="2" id="KW-0812">Transmembrane</keyword>
<evidence type="ECO:0000313" key="3">
    <source>
        <dbReference type="EMBL" id="SIR91710.1"/>
    </source>
</evidence>
<keyword evidence="2" id="KW-1133">Transmembrane helix</keyword>
<feature type="region of interest" description="Disordered" evidence="1">
    <location>
        <begin position="1"/>
        <end position="44"/>
    </location>
</feature>
<dbReference type="RefSeq" id="WP_076608766.1">
    <property type="nucleotide sequence ID" value="NZ_FTNR01000005.1"/>
</dbReference>
<dbReference type="EMBL" id="FTNR01000005">
    <property type="protein sequence ID" value="SIR91710.1"/>
    <property type="molecule type" value="Genomic_DNA"/>
</dbReference>
<evidence type="ECO:0000256" key="1">
    <source>
        <dbReference type="SAM" id="MobiDB-lite"/>
    </source>
</evidence>
<feature type="compositionally biased region" description="Acidic residues" evidence="1">
    <location>
        <begin position="11"/>
        <end position="40"/>
    </location>
</feature>
<gene>
    <name evidence="3" type="ORF">SAMN05421752_10565</name>
</gene>
<proteinExistence type="predicted"/>
<evidence type="ECO:0000256" key="2">
    <source>
        <dbReference type="SAM" id="Phobius"/>
    </source>
</evidence>
<keyword evidence="4" id="KW-1185">Reference proteome</keyword>
<reference evidence="4" key="1">
    <citation type="submission" date="2017-01" db="EMBL/GenBank/DDBJ databases">
        <authorList>
            <person name="Varghese N."/>
            <person name="Submissions S."/>
        </authorList>
    </citation>
    <scope>NUCLEOTIDE SEQUENCE [LARGE SCALE GENOMIC DNA]</scope>
    <source>
        <strain evidence="4">type strain: HArc-</strain>
    </source>
</reference>
<keyword evidence="2" id="KW-0472">Membrane</keyword>
<dbReference type="STRING" id="308853.SAMN05421752_10565"/>
<accession>A0A1N7EUD4</accession>
<sequence length="72" mass="7771">MASIQSTDAATAEDETDAETTEREDETAVSEAEPDTETASDDSRTLVTLLKVAGVVLVLAAVLWWLRSDDEE</sequence>
<organism evidence="3 4">
    <name type="scientific">Natronorubrum thiooxidans</name>
    <dbReference type="NCBI Taxonomy" id="308853"/>
    <lineage>
        <taxon>Archaea</taxon>
        <taxon>Methanobacteriati</taxon>
        <taxon>Methanobacteriota</taxon>
        <taxon>Stenosarchaea group</taxon>
        <taxon>Halobacteria</taxon>
        <taxon>Halobacteriales</taxon>
        <taxon>Natrialbaceae</taxon>
        <taxon>Natronorubrum</taxon>
    </lineage>
</organism>
<name>A0A1N7EUD4_9EURY</name>
<dbReference type="AlphaFoldDB" id="A0A1N7EUD4"/>